<evidence type="ECO:0000313" key="1">
    <source>
        <dbReference type="EMBL" id="MBP2416885.1"/>
    </source>
</evidence>
<dbReference type="InterPro" id="IPR027417">
    <property type="entry name" value="P-loop_NTPase"/>
</dbReference>
<protein>
    <recommendedName>
        <fullName evidence="3">AAA domain-containing protein</fullName>
    </recommendedName>
</protein>
<dbReference type="EMBL" id="JAGIOB010000001">
    <property type="protein sequence ID" value="MBP2416885.1"/>
    <property type="molecule type" value="Genomic_DNA"/>
</dbReference>
<comment type="caution">
    <text evidence="1">The sequence shown here is derived from an EMBL/GenBank/DDBJ whole genome shotgun (WGS) entry which is preliminary data.</text>
</comment>
<dbReference type="Gene3D" id="3.40.50.300">
    <property type="entry name" value="P-loop containing nucleotide triphosphate hydrolases"/>
    <property type="match status" value="2"/>
</dbReference>
<evidence type="ECO:0000313" key="2">
    <source>
        <dbReference type="Proteomes" id="UP000758168"/>
    </source>
</evidence>
<keyword evidence="2" id="KW-1185">Reference proteome</keyword>
<proteinExistence type="predicted"/>
<evidence type="ECO:0008006" key="3">
    <source>
        <dbReference type="Google" id="ProtNLM"/>
    </source>
</evidence>
<organism evidence="1 2">
    <name type="scientific">Microlunatus capsulatus</name>
    <dbReference type="NCBI Taxonomy" id="99117"/>
    <lineage>
        <taxon>Bacteria</taxon>
        <taxon>Bacillati</taxon>
        <taxon>Actinomycetota</taxon>
        <taxon>Actinomycetes</taxon>
        <taxon>Propionibacteriales</taxon>
        <taxon>Propionibacteriaceae</taxon>
        <taxon>Microlunatus</taxon>
    </lineage>
</organism>
<dbReference type="Proteomes" id="UP000758168">
    <property type="component" value="Unassembled WGS sequence"/>
</dbReference>
<gene>
    <name evidence="1" type="ORF">JOF54_001807</name>
</gene>
<dbReference type="SUPFAM" id="SSF52540">
    <property type="entry name" value="P-loop containing nucleoside triphosphate hydrolases"/>
    <property type="match status" value="1"/>
</dbReference>
<sequence>MTVVFTPPPLAVTGDRVHHAQAAMRNSAVADHASGVLLDALSGDVEVNRILLKAAAGAGKSYVLRRLVADAVAHPRCRRVALIAFQNRQVWPLAIAVGRELGRDRVCLFVAKDMQPQVPDEVHQHAVVVSATAAVPTDVEVLIATSHKLGAFTTLTQLLARFGPAANGAAAFDVLFVDEAWQLPHHLFDRVSGAAPIHLGVGDVGQLPPLEVGQNPWRGDPRHNPFRAWPTEYDEDARTVPLELPAVWRPAAGQLNLWRAFYPEWGELHCVAAPEDRRLVVQGLSGVSTDVWTQVGTGVPTLLEVDGLPDPEAADVDLPLMQYVESLLDELFTAGFALEQATYADGTGTPTGETITTAPGAGSGDPLVAILATRNQAVDDATDVVERLRERHGLTETEILASTVDRWQGQTNGITIAVHPLTGASKLDEFNSAFGRLAVACTRATHGLLMVTRPGLDQLLGEAPARPGTPFGEPGNRHLPRQTHQRILATFARGKVTACPD</sequence>
<dbReference type="RefSeq" id="WP_344017320.1">
    <property type="nucleotide sequence ID" value="NZ_BAAAMH010000004.1"/>
</dbReference>
<dbReference type="Pfam" id="PF13245">
    <property type="entry name" value="AAA_19"/>
    <property type="match status" value="1"/>
</dbReference>
<accession>A0ABS4Z827</accession>
<name>A0ABS4Z827_9ACTN</name>
<reference evidence="1 2" key="1">
    <citation type="submission" date="2021-03" db="EMBL/GenBank/DDBJ databases">
        <title>Sequencing the genomes of 1000 actinobacteria strains.</title>
        <authorList>
            <person name="Klenk H.-P."/>
        </authorList>
    </citation>
    <scope>NUCLEOTIDE SEQUENCE [LARGE SCALE GENOMIC DNA]</scope>
    <source>
        <strain evidence="1 2">DSM 12936</strain>
    </source>
</reference>